<accession>A0AAV1I968</accession>
<feature type="compositionally biased region" description="Polar residues" evidence="1">
    <location>
        <begin position="377"/>
        <end position="388"/>
    </location>
</feature>
<feature type="compositionally biased region" description="Basic residues" evidence="1">
    <location>
        <begin position="1"/>
        <end position="11"/>
    </location>
</feature>
<dbReference type="EMBL" id="CAUYUE010000009">
    <property type="protein sequence ID" value="CAK0783901.1"/>
    <property type="molecule type" value="Genomic_DNA"/>
</dbReference>
<feature type="region of interest" description="Disordered" evidence="1">
    <location>
        <begin position="441"/>
        <end position="460"/>
    </location>
</feature>
<feature type="region of interest" description="Disordered" evidence="1">
    <location>
        <begin position="367"/>
        <end position="430"/>
    </location>
</feature>
<comment type="caution">
    <text evidence="2">The sequence shown here is derived from an EMBL/GenBank/DDBJ whole genome shotgun (WGS) entry which is preliminary data.</text>
</comment>
<keyword evidence="3" id="KW-1185">Reference proteome</keyword>
<reference evidence="2 3" key="1">
    <citation type="submission" date="2023-10" db="EMBL/GenBank/DDBJ databases">
        <authorList>
            <person name="Maclean D."/>
            <person name="Macfadyen A."/>
        </authorList>
    </citation>
    <scope>NUCLEOTIDE SEQUENCE [LARGE SCALE GENOMIC DNA]</scope>
</reference>
<feature type="region of interest" description="Disordered" evidence="1">
    <location>
        <begin position="134"/>
        <end position="153"/>
    </location>
</feature>
<organism evidence="2 3">
    <name type="scientific">Coccomyxa viridis</name>
    <dbReference type="NCBI Taxonomy" id="1274662"/>
    <lineage>
        <taxon>Eukaryota</taxon>
        <taxon>Viridiplantae</taxon>
        <taxon>Chlorophyta</taxon>
        <taxon>core chlorophytes</taxon>
        <taxon>Trebouxiophyceae</taxon>
        <taxon>Trebouxiophyceae incertae sedis</taxon>
        <taxon>Coccomyxaceae</taxon>
        <taxon>Coccomyxa</taxon>
    </lineage>
</organism>
<dbReference type="AlphaFoldDB" id="A0AAV1I968"/>
<proteinExistence type="predicted"/>
<feature type="compositionally biased region" description="Polar residues" evidence="1">
    <location>
        <begin position="139"/>
        <end position="151"/>
    </location>
</feature>
<feature type="region of interest" description="Disordered" evidence="1">
    <location>
        <begin position="491"/>
        <end position="558"/>
    </location>
</feature>
<gene>
    <name evidence="2" type="ORF">CVIRNUC_007101</name>
</gene>
<feature type="region of interest" description="Disordered" evidence="1">
    <location>
        <begin position="1"/>
        <end position="106"/>
    </location>
</feature>
<name>A0AAV1I968_9CHLO</name>
<dbReference type="Proteomes" id="UP001314263">
    <property type="component" value="Unassembled WGS sequence"/>
</dbReference>
<evidence type="ECO:0000256" key="1">
    <source>
        <dbReference type="SAM" id="MobiDB-lite"/>
    </source>
</evidence>
<feature type="compositionally biased region" description="Polar residues" evidence="1">
    <location>
        <begin position="495"/>
        <end position="508"/>
    </location>
</feature>
<protein>
    <submittedName>
        <fullName evidence="2">Uncharacterized protein</fullName>
    </submittedName>
</protein>
<evidence type="ECO:0000313" key="3">
    <source>
        <dbReference type="Proteomes" id="UP001314263"/>
    </source>
</evidence>
<evidence type="ECO:0000313" key="2">
    <source>
        <dbReference type="EMBL" id="CAK0783901.1"/>
    </source>
</evidence>
<feature type="compositionally biased region" description="Low complexity" evidence="1">
    <location>
        <begin position="408"/>
        <end position="429"/>
    </location>
</feature>
<feature type="compositionally biased region" description="Polar residues" evidence="1">
    <location>
        <begin position="519"/>
        <end position="534"/>
    </location>
</feature>
<sequence>MRTATRRKKGVLSRPGMSLPGHSAPTGPASPMCKSAPLYMPSNGCMGSGSPQASIRMPGDQVATLKSEPGQLAEQEVTSKNSKRKHAANPDEPAPHSHKQHRPDNQVQMSHELLSLTAASPAAQSIVGSKSGQACDAHVSTSPSTQISQHQEGVAQAGSDVAGAQPGRLGQVDGLKAPDNVQGVRRGCMAAQAAGGKVLLDMTFREIIEHLNRQQASRGGPLEGASGFEGDDMEGLETPFSLSLSDLRKLCIALWDLGVIAMKRNNRSEAVLSSLRLAIAHLRCHDASVARLAQLELPKLVQMLLAHWHPFVVSQCNHLLRSEEWLEARAALGMPPLPNWEHGNEKEKEPTTIVSMKLPKGRHLCGGPFHEVHGPQQAASSCSDSLSETPLYAPSESSADSAPPPAPVRLAPASPGGPARRARPDPYGASRSTRALNELARLEPDVSIAQRPQRPRTADLQCTGELPGIAWRPAAPGLAASIGQSKAFVEASPRNDGSSASDITTSGANHHASHGDKLVTNSHSTQSAISNSADSAVHREPEQQAEPPIGHQSCILHD</sequence>